<dbReference type="PANTHER" id="PTHR31415:SF9">
    <property type="entry name" value="OS05G0367900 PROTEIN"/>
    <property type="match status" value="1"/>
</dbReference>
<dbReference type="GO" id="GO:0005886">
    <property type="term" value="C:plasma membrane"/>
    <property type="evidence" value="ECO:0007669"/>
    <property type="project" value="TreeGrafter"/>
</dbReference>
<name>A0AAD3T2V1_NEPGR</name>
<keyword evidence="3" id="KW-0812">Transmembrane</keyword>
<evidence type="ECO:0000256" key="3">
    <source>
        <dbReference type="SAM" id="Phobius"/>
    </source>
</evidence>
<protein>
    <recommendedName>
        <fullName evidence="6">Late embryogenesis abundant protein LEA-2 subgroup domain-containing protein</fullName>
    </recommendedName>
</protein>
<dbReference type="InterPro" id="IPR044839">
    <property type="entry name" value="NDR1-like"/>
</dbReference>
<comment type="caution">
    <text evidence="4">The sequence shown here is derived from an EMBL/GenBank/DDBJ whole genome shotgun (WGS) entry which is preliminary data.</text>
</comment>
<dbReference type="PANTHER" id="PTHR31415">
    <property type="entry name" value="OS05G0367900 PROTEIN"/>
    <property type="match status" value="1"/>
</dbReference>
<evidence type="ECO:0000256" key="2">
    <source>
        <dbReference type="ARBA" id="ARBA00023136"/>
    </source>
</evidence>
<proteinExistence type="predicted"/>
<dbReference type="EMBL" id="BSYO01000023">
    <property type="protein sequence ID" value="GMH21772.1"/>
    <property type="molecule type" value="Genomic_DNA"/>
</dbReference>
<accession>A0AAD3T2V1</accession>
<evidence type="ECO:0000313" key="5">
    <source>
        <dbReference type="Proteomes" id="UP001279734"/>
    </source>
</evidence>
<comment type="subcellular location">
    <subcellularLocation>
        <location evidence="1">Membrane</location>
    </subcellularLocation>
</comment>
<dbReference type="GO" id="GO:0098542">
    <property type="term" value="P:defense response to other organism"/>
    <property type="evidence" value="ECO:0007669"/>
    <property type="project" value="InterPro"/>
</dbReference>
<evidence type="ECO:0008006" key="6">
    <source>
        <dbReference type="Google" id="ProtNLM"/>
    </source>
</evidence>
<evidence type="ECO:0000256" key="1">
    <source>
        <dbReference type="ARBA" id="ARBA00004370"/>
    </source>
</evidence>
<dbReference type="AlphaFoldDB" id="A0AAD3T2V1"/>
<reference evidence="4" key="1">
    <citation type="submission" date="2023-05" db="EMBL/GenBank/DDBJ databases">
        <title>Nepenthes gracilis genome sequencing.</title>
        <authorList>
            <person name="Fukushima K."/>
        </authorList>
    </citation>
    <scope>NUCLEOTIDE SEQUENCE</scope>
    <source>
        <strain evidence="4">SING2019-196</strain>
    </source>
</reference>
<keyword evidence="3" id="KW-1133">Transmembrane helix</keyword>
<sequence>MKKKLPLLQKRASLVFEPSFLSSIPPLADFIPLFSLGNFVEHHICMAEESQPQEELQHHLPNMTEDKHTAHPHVHKRISPRTLRRGILAVITAFLLLTAIAAVVVWLIYRPQNPKFAVVSAAVYGLNTTAPPFLETSMQFTLLTRNPNRRVSLIYDRLTAAVQYRNQAITQPVELPPLFQERHSSVVMLLAMGGGMVPVSKEVMEGVAAEEAYGVVGLRLVVMGMVRYNAAAIRTRRYAVHVRCDVLVGLKRGYAGQVPLLANHGCVVDL</sequence>
<keyword evidence="2 3" id="KW-0472">Membrane</keyword>
<evidence type="ECO:0000313" key="4">
    <source>
        <dbReference type="EMBL" id="GMH21772.1"/>
    </source>
</evidence>
<organism evidence="4 5">
    <name type="scientific">Nepenthes gracilis</name>
    <name type="common">Slender pitcher plant</name>
    <dbReference type="NCBI Taxonomy" id="150966"/>
    <lineage>
        <taxon>Eukaryota</taxon>
        <taxon>Viridiplantae</taxon>
        <taxon>Streptophyta</taxon>
        <taxon>Embryophyta</taxon>
        <taxon>Tracheophyta</taxon>
        <taxon>Spermatophyta</taxon>
        <taxon>Magnoliopsida</taxon>
        <taxon>eudicotyledons</taxon>
        <taxon>Gunneridae</taxon>
        <taxon>Pentapetalae</taxon>
        <taxon>Caryophyllales</taxon>
        <taxon>Nepenthaceae</taxon>
        <taxon>Nepenthes</taxon>
    </lineage>
</organism>
<keyword evidence="5" id="KW-1185">Reference proteome</keyword>
<dbReference type="Proteomes" id="UP001279734">
    <property type="component" value="Unassembled WGS sequence"/>
</dbReference>
<gene>
    <name evidence="4" type="ORF">Nepgr_023614</name>
</gene>
<dbReference type="GO" id="GO:0009506">
    <property type="term" value="C:plasmodesma"/>
    <property type="evidence" value="ECO:0007669"/>
    <property type="project" value="TreeGrafter"/>
</dbReference>
<feature type="transmembrane region" description="Helical" evidence="3">
    <location>
        <begin position="86"/>
        <end position="109"/>
    </location>
</feature>